<proteinExistence type="predicted"/>
<dbReference type="GO" id="GO:0009103">
    <property type="term" value="P:lipopolysaccharide biosynthetic process"/>
    <property type="evidence" value="ECO:0007669"/>
    <property type="project" value="TreeGrafter"/>
</dbReference>
<feature type="domain" description="Acyltransferase 3" evidence="2">
    <location>
        <begin position="20"/>
        <end position="345"/>
    </location>
</feature>
<sequence>MVSRSSVTGRSPATGGHHIGEIEGLRGIAIVLIVIYHVWFNRVSGGVDVFFLLSGFLITLSLWRGAERDGRVRPLAFYVRIVRRIVPPAFFVLVTVVAAAVVLLPQVRWRETFTDVVASALYLQNWHLAENAVDYLASQNAASPVRQYWSLAVQMQFYLLWPLLVAFALFLASRLRLRARWVLTPILAAVFAASLAYSIHFTATDPTYTYFDTSARLWEFALGGLAAVLLPLVRVPAAVGFVLGWPSLAALAACGMVFTRGDEFPGWASLVPTVAAATLVLTAGSTRRFGVDRLLRTAAMQWLGGLSYAIFLWHWPVLVFYLAHTGTDAPGLTGGLLVLGISLPLALGSKWLLEDGLRRSRIGQRTTVGGLALGAGCLVLVLVALTAWAGLMRPRQQPSDSADVDSYPGAAHLVKGGPLAEQPFIPDLVTVKDDWLPELSPDCYQDHEGTKAVSCRFGPETAERTIALVGGSHSWQWLPALRELAEPHEWNIVTLTKVGCRFTTEPQFMDGEAYTSCDHWNVDAMAELERLRPDAVVTTSTATARNEEYTPDGYLERWRELDEWGIDVIGVRDTPFPGFHVPECVERYGRDAPECTRAAGEFDYDKPAAVESRPDVPGNVSFVDLSRYFCAGGECRPVIGNVLVYRDDSHLTATYARTVAPYLSEALRATPPLTD</sequence>
<dbReference type="OrthoDB" id="3404679at2"/>
<keyword evidence="4" id="KW-0012">Acyltransferase</keyword>
<protein>
    <submittedName>
        <fullName evidence="4">Acyltransferase 3</fullName>
    </submittedName>
</protein>
<dbReference type="EMBL" id="CP001778">
    <property type="protein sequence ID" value="ADD43425.1"/>
    <property type="molecule type" value="Genomic_DNA"/>
</dbReference>
<keyword evidence="1" id="KW-0812">Transmembrane</keyword>
<gene>
    <name evidence="4" type="ordered locus">Snas_3768</name>
</gene>
<dbReference type="Proteomes" id="UP000000844">
    <property type="component" value="Chromosome"/>
</dbReference>
<keyword evidence="5" id="KW-1185">Reference proteome</keyword>
<feature type="transmembrane region" description="Helical" evidence="1">
    <location>
        <begin position="21"/>
        <end position="39"/>
    </location>
</feature>
<dbReference type="AlphaFoldDB" id="D3PXU5"/>
<keyword evidence="1" id="KW-0472">Membrane</keyword>
<evidence type="ECO:0000259" key="3">
    <source>
        <dbReference type="Pfam" id="PF19040"/>
    </source>
</evidence>
<evidence type="ECO:0000313" key="4">
    <source>
        <dbReference type="EMBL" id="ADD43425.1"/>
    </source>
</evidence>
<evidence type="ECO:0000313" key="5">
    <source>
        <dbReference type="Proteomes" id="UP000000844"/>
    </source>
</evidence>
<accession>D3PXU5</accession>
<evidence type="ECO:0000259" key="2">
    <source>
        <dbReference type="Pfam" id="PF01757"/>
    </source>
</evidence>
<feature type="transmembrane region" description="Helical" evidence="1">
    <location>
        <begin position="85"/>
        <end position="104"/>
    </location>
</feature>
<dbReference type="GO" id="GO:0016747">
    <property type="term" value="F:acyltransferase activity, transferring groups other than amino-acyl groups"/>
    <property type="evidence" value="ECO:0007669"/>
    <property type="project" value="InterPro"/>
</dbReference>
<feature type="transmembrane region" description="Helical" evidence="1">
    <location>
        <begin position="182"/>
        <end position="203"/>
    </location>
</feature>
<feature type="transmembrane region" description="Helical" evidence="1">
    <location>
        <begin position="305"/>
        <end position="323"/>
    </location>
</feature>
<name>D3PXU5_STANL</name>
<dbReference type="HOGENOM" id="CLU_005679_10_1_11"/>
<dbReference type="Pfam" id="PF19040">
    <property type="entry name" value="SGNH"/>
    <property type="match status" value="1"/>
</dbReference>
<reference evidence="4 5" key="1">
    <citation type="journal article" date="2009" name="Stand. Genomic Sci.">
        <title>Complete genome sequence of Stackebrandtia nassauensis type strain (LLR-40K-21).</title>
        <authorList>
            <person name="Munk C."/>
            <person name="Lapidus A."/>
            <person name="Copeland A."/>
            <person name="Jando M."/>
            <person name="Mayilraj S."/>
            <person name="Glavina Del Rio T."/>
            <person name="Nolan M."/>
            <person name="Chen F."/>
            <person name="Lucas S."/>
            <person name="Tice H."/>
            <person name="Cheng J.F."/>
            <person name="Han C."/>
            <person name="Detter J.C."/>
            <person name="Bruce D."/>
            <person name="Goodwin L."/>
            <person name="Chain P."/>
            <person name="Pitluck S."/>
            <person name="Goker M."/>
            <person name="Ovchinikova G."/>
            <person name="Pati A."/>
            <person name="Ivanova N."/>
            <person name="Mavromatis K."/>
            <person name="Chen A."/>
            <person name="Palaniappan K."/>
            <person name="Land M."/>
            <person name="Hauser L."/>
            <person name="Chang Y.J."/>
            <person name="Jeffries C.D."/>
            <person name="Bristow J."/>
            <person name="Eisen J.A."/>
            <person name="Markowitz V."/>
            <person name="Hugenholtz P."/>
            <person name="Kyrpides N.C."/>
            <person name="Klenk H.P."/>
        </authorList>
    </citation>
    <scope>NUCLEOTIDE SEQUENCE [LARGE SCALE GENOMIC DNA]</scope>
    <source>
        <strain evidence="5">DSM 44728 / CIP 108903 / NRRL B-16338 / NBRC 102104 / LLR-40K-21</strain>
    </source>
</reference>
<dbReference type="InterPro" id="IPR043968">
    <property type="entry name" value="SGNH"/>
</dbReference>
<dbReference type="InterPro" id="IPR002656">
    <property type="entry name" value="Acyl_transf_3_dom"/>
</dbReference>
<organism evidence="4 5">
    <name type="scientific">Stackebrandtia nassauensis (strain DSM 44728 / CIP 108903 / NRRL B-16338 / NBRC 102104 / LLR-40K-21)</name>
    <dbReference type="NCBI Taxonomy" id="446470"/>
    <lineage>
        <taxon>Bacteria</taxon>
        <taxon>Bacillati</taxon>
        <taxon>Actinomycetota</taxon>
        <taxon>Actinomycetes</taxon>
        <taxon>Glycomycetales</taxon>
        <taxon>Glycomycetaceae</taxon>
        <taxon>Stackebrandtia</taxon>
    </lineage>
</organism>
<dbReference type="InterPro" id="IPR050879">
    <property type="entry name" value="Acyltransferase_3"/>
</dbReference>
<feature type="transmembrane region" description="Helical" evidence="1">
    <location>
        <begin position="368"/>
        <end position="391"/>
    </location>
</feature>
<keyword evidence="4" id="KW-0808">Transferase</keyword>
<feature type="domain" description="SGNH" evidence="3">
    <location>
        <begin position="443"/>
        <end position="663"/>
    </location>
</feature>
<feature type="transmembrane region" description="Helical" evidence="1">
    <location>
        <begin position="264"/>
        <end position="284"/>
    </location>
</feature>
<dbReference type="Pfam" id="PF01757">
    <property type="entry name" value="Acyl_transf_3"/>
    <property type="match status" value="1"/>
</dbReference>
<feature type="transmembrane region" description="Helical" evidence="1">
    <location>
        <begin position="45"/>
        <end position="64"/>
    </location>
</feature>
<feature type="transmembrane region" description="Helical" evidence="1">
    <location>
        <begin position="240"/>
        <end position="258"/>
    </location>
</feature>
<dbReference type="PANTHER" id="PTHR23028:SF53">
    <property type="entry name" value="ACYL_TRANSF_3 DOMAIN-CONTAINING PROTEIN"/>
    <property type="match status" value="1"/>
</dbReference>
<feature type="transmembrane region" description="Helical" evidence="1">
    <location>
        <begin position="148"/>
        <end position="170"/>
    </location>
</feature>
<feature type="transmembrane region" description="Helical" evidence="1">
    <location>
        <begin position="329"/>
        <end position="347"/>
    </location>
</feature>
<evidence type="ECO:0000256" key="1">
    <source>
        <dbReference type="SAM" id="Phobius"/>
    </source>
</evidence>
<dbReference type="PANTHER" id="PTHR23028">
    <property type="entry name" value="ACETYLTRANSFERASE"/>
    <property type="match status" value="1"/>
</dbReference>
<dbReference type="KEGG" id="sna:Snas_3768"/>
<keyword evidence="1" id="KW-1133">Transmembrane helix</keyword>
<dbReference type="STRING" id="446470.Snas_3768"/>
<dbReference type="eggNOG" id="COG1835">
    <property type="taxonomic scope" value="Bacteria"/>
</dbReference>
<dbReference type="RefSeq" id="WP_013018996.1">
    <property type="nucleotide sequence ID" value="NC_013947.1"/>
</dbReference>
<dbReference type="GO" id="GO:0016020">
    <property type="term" value="C:membrane"/>
    <property type="evidence" value="ECO:0007669"/>
    <property type="project" value="TreeGrafter"/>
</dbReference>
<feature type="transmembrane region" description="Helical" evidence="1">
    <location>
        <begin position="215"/>
        <end position="233"/>
    </location>
</feature>